<comment type="caution">
    <text evidence="2">The sequence shown here is derived from an EMBL/GenBank/DDBJ whole genome shotgun (WGS) entry which is preliminary data.</text>
</comment>
<dbReference type="GO" id="GO:0003677">
    <property type="term" value="F:DNA binding"/>
    <property type="evidence" value="ECO:0007669"/>
    <property type="project" value="UniProtKB-KW"/>
</dbReference>
<keyword evidence="1" id="KW-0238">DNA-binding</keyword>
<protein>
    <submittedName>
        <fullName evidence="2">Transcriptional regulator</fullName>
    </submittedName>
</protein>
<dbReference type="CDD" id="cd00090">
    <property type="entry name" value="HTH_ARSR"/>
    <property type="match status" value="1"/>
</dbReference>
<dbReference type="InterPro" id="IPR036390">
    <property type="entry name" value="WH_DNA-bd_sf"/>
</dbReference>
<name>A0A917Y3H4_9BACI</name>
<dbReference type="InterPro" id="IPR036388">
    <property type="entry name" value="WH-like_DNA-bd_sf"/>
</dbReference>
<dbReference type="Gene3D" id="1.10.10.10">
    <property type="entry name" value="Winged helix-like DNA-binding domain superfamily/Winged helix DNA-binding domain"/>
    <property type="match status" value="1"/>
</dbReference>
<evidence type="ECO:0000256" key="1">
    <source>
        <dbReference type="ARBA" id="ARBA00023125"/>
    </source>
</evidence>
<dbReference type="SUPFAM" id="SSF46785">
    <property type="entry name" value="Winged helix' DNA-binding domain"/>
    <property type="match status" value="1"/>
</dbReference>
<dbReference type="Pfam" id="PF12840">
    <property type="entry name" value="HTH_20"/>
    <property type="match status" value="1"/>
</dbReference>
<evidence type="ECO:0000313" key="2">
    <source>
        <dbReference type="EMBL" id="GGN63874.1"/>
    </source>
</evidence>
<dbReference type="Gene3D" id="3.30.1380.20">
    <property type="entry name" value="Trafficking protein particle complex subunit 3"/>
    <property type="match status" value="1"/>
</dbReference>
<dbReference type="EMBL" id="BMOS01000029">
    <property type="protein sequence ID" value="GGN63874.1"/>
    <property type="molecule type" value="Genomic_DNA"/>
</dbReference>
<dbReference type="Proteomes" id="UP000624041">
    <property type="component" value="Unassembled WGS sequence"/>
</dbReference>
<dbReference type="AlphaFoldDB" id="A0A917Y3H4"/>
<dbReference type="RefSeq" id="WP_188858705.1">
    <property type="nucleotide sequence ID" value="NZ_BMOS01000029.1"/>
</dbReference>
<proteinExistence type="predicted"/>
<gene>
    <name evidence="2" type="ORF">GCM10007971_31180</name>
</gene>
<reference evidence="2" key="2">
    <citation type="submission" date="2020-09" db="EMBL/GenBank/DDBJ databases">
        <authorList>
            <person name="Sun Q."/>
            <person name="Ohkuma M."/>
        </authorList>
    </citation>
    <scope>NUCLEOTIDE SEQUENCE</scope>
    <source>
        <strain evidence="2">JCM 17251</strain>
    </source>
</reference>
<keyword evidence="3" id="KW-1185">Reference proteome</keyword>
<accession>A0A917Y3H4</accession>
<dbReference type="InterPro" id="IPR011991">
    <property type="entry name" value="ArsR-like_HTH"/>
</dbReference>
<evidence type="ECO:0000313" key="3">
    <source>
        <dbReference type="Proteomes" id="UP000624041"/>
    </source>
</evidence>
<sequence>MKDLLKVTNVMSDPTRFNIYQHLVENHKDVSVTDISRVFEIHPNVARLHLSKLEEINLVTSFLQKTGKGGRPGRRYQLSNEVVELNFPARDYKILSSIALEALMELGEPGKKALYETGKKYGAEVMHQDIKYLEDDANIYEKITVLERTGRMLGMYPSFKYNEEMKSISFSVNNCPFKEIAKNNHHLVCEMHQIFLKGMFEALFTSIELVEEKNMFTDNCSNCAYIAKLSIV</sequence>
<reference evidence="2" key="1">
    <citation type="journal article" date="2014" name="Int. J. Syst. Evol. Microbiol.">
        <title>Complete genome sequence of Corynebacterium casei LMG S-19264T (=DSM 44701T), isolated from a smear-ripened cheese.</title>
        <authorList>
            <consortium name="US DOE Joint Genome Institute (JGI-PGF)"/>
            <person name="Walter F."/>
            <person name="Albersmeier A."/>
            <person name="Kalinowski J."/>
            <person name="Ruckert C."/>
        </authorList>
    </citation>
    <scope>NUCLEOTIDE SEQUENCE</scope>
    <source>
        <strain evidence="2">JCM 17251</strain>
    </source>
</reference>
<organism evidence="2 3">
    <name type="scientific">Oceanobacillus indicireducens</name>
    <dbReference type="NCBI Taxonomy" id="1004261"/>
    <lineage>
        <taxon>Bacteria</taxon>
        <taxon>Bacillati</taxon>
        <taxon>Bacillota</taxon>
        <taxon>Bacilli</taxon>
        <taxon>Bacillales</taxon>
        <taxon>Bacillaceae</taxon>
        <taxon>Oceanobacillus</taxon>
    </lineage>
</organism>